<dbReference type="OrthoDB" id="9801008at2"/>
<accession>A0A3P1SDQ3</accession>
<name>A0A3P1SDQ3_9ACTO</name>
<evidence type="ECO:0000256" key="1">
    <source>
        <dbReference type="ARBA" id="ARBA00023125"/>
    </source>
</evidence>
<keyword evidence="2" id="KW-0472">Membrane</keyword>
<feature type="transmembrane region" description="Helical" evidence="2">
    <location>
        <begin position="109"/>
        <end position="132"/>
    </location>
</feature>
<evidence type="ECO:0000256" key="2">
    <source>
        <dbReference type="SAM" id="Phobius"/>
    </source>
</evidence>
<dbReference type="InterPro" id="IPR001387">
    <property type="entry name" value="Cro/C1-type_HTH"/>
</dbReference>
<comment type="caution">
    <text evidence="4">The sequence shown here is derived from an EMBL/GenBank/DDBJ whole genome shotgun (WGS) entry which is preliminary data.</text>
</comment>
<feature type="transmembrane region" description="Helical" evidence="2">
    <location>
        <begin position="284"/>
        <end position="303"/>
    </location>
</feature>
<dbReference type="PROSITE" id="PS50943">
    <property type="entry name" value="HTH_CROC1"/>
    <property type="match status" value="1"/>
</dbReference>
<dbReference type="InterPro" id="IPR010982">
    <property type="entry name" value="Lambda_DNA-bd_dom_sf"/>
</dbReference>
<keyword evidence="2" id="KW-0812">Transmembrane</keyword>
<keyword evidence="2" id="KW-1133">Transmembrane helix</keyword>
<protein>
    <submittedName>
        <fullName evidence="4">XRE family transcriptional regulator</fullName>
    </submittedName>
</protein>
<dbReference type="RefSeq" id="WP_124870742.1">
    <property type="nucleotide sequence ID" value="NZ_RQZF01000006.1"/>
</dbReference>
<dbReference type="SMART" id="SM00530">
    <property type="entry name" value="HTH_XRE"/>
    <property type="match status" value="1"/>
</dbReference>
<sequence>MILADKILNLRKKNGWSQEELAQQLGVSRQSVSKWEGAQAIPDIERIIDLSRLFGVSTDFLIRDELEFEEPTMTTAAQLPVETGRPLRHVSMEEANEFLTMKARAAGRVAGGVSLCILSSVLLLVLLGLTATSASTSPLITEEAAVAIGVTTLLLMVTAGVAVILMATMPLKRFEFLETERIETEYGVRGMVRARFDQYQESHTRHIVLGVGLCILSAVPIIVVTVNWAESSGGVISIFATALTLALVALGVNLLVRTSIVNGSYQQLLEEGDYTPEQKAERPILSRISGIYWLLVVAGYLAYSFGWNAWESSWIIWPVAAVIYGALIGLASLVIKRGK</sequence>
<feature type="domain" description="HTH cro/C1-type" evidence="3">
    <location>
        <begin position="7"/>
        <end position="61"/>
    </location>
</feature>
<dbReference type="PANTHER" id="PTHR46558">
    <property type="entry name" value="TRACRIPTIONAL REGULATORY PROTEIN-RELATED-RELATED"/>
    <property type="match status" value="1"/>
</dbReference>
<keyword evidence="5" id="KW-1185">Reference proteome</keyword>
<dbReference type="CDD" id="cd00093">
    <property type="entry name" value="HTH_XRE"/>
    <property type="match status" value="1"/>
</dbReference>
<dbReference type="Proteomes" id="UP000280444">
    <property type="component" value="Unassembled WGS sequence"/>
</dbReference>
<dbReference type="PANTHER" id="PTHR46558:SF4">
    <property type="entry name" value="DNA-BIDING PHAGE PROTEIN"/>
    <property type="match status" value="1"/>
</dbReference>
<dbReference type="Pfam" id="PF01381">
    <property type="entry name" value="HTH_3"/>
    <property type="match status" value="1"/>
</dbReference>
<reference evidence="4 5" key="1">
    <citation type="submission" date="2018-11" db="EMBL/GenBank/DDBJ databases">
        <title>Genomes From Bacteria Associated with the Canine Oral Cavity: a Test Case for Automated Genome-Based Taxonomic Assignment.</title>
        <authorList>
            <person name="Coil D.A."/>
            <person name="Jospin G."/>
            <person name="Darling A.E."/>
            <person name="Wallis C."/>
            <person name="Davis I.J."/>
            <person name="Harris S."/>
            <person name="Eisen J.A."/>
            <person name="Holcombe L.J."/>
            <person name="O'Flynn C."/>
        </authorList>
    </citation>
    <scope>NUCLEOTIDE SEQUENCE [LARGE SCALE GENOMIC DNA]</scope>
    <source>
        <strain evidence="4 5">OH770</strain>
    </source>
</reference>
<dbReference type="AlphaFoldDB" id="A0A3P1SDQ3"/>
<proteinExistence type="predicted"/>
<dbReference type="GO" id="GO:0003677">
    <property type="term" value="F:DNA binding"/>
    <property type="evidence" value="ECO:0007669"/>
    <property type="project" value="UniProtKB-KW"/>
</dbReference>
<feature type="transmembrane region" description="Helical" evidence="2">
    <location>
        <begin position="207"/>
        <end position="229"/>
    </location>
</feature>
<dbReference type="Gene3D" id="1.10.260.40">
    <property type="entry name" value="lambda repressor-like DNA-binding domains"/>
    <property type="match status" value="1"/>
</dbReference>
<gene>
    <name evidence="4" type="ORF">EII11_07130</name>
</gene>
<feature type="transmembrane region" description="Helical" evidence="2">
    <location>
        <begin position="235"/>
        <end position="256"/>
    </location>
</feature>
<organism evidence="4 5">
    <name type="scientific">Schaalia canis</name>
    <dbReference type="NCBI Taxonomy" id="100469"/>
    <lineage>
        <taxon>Bacteria</taxon>
        <taxon>Bacillati</taxon>
        <taxon>Actinomycetota</taxon>
        <taxon>Actinomycetes</taxon>
        <taxon>Actinomycetales</taxon>
        <taxon>Actinomycetaceae</taxon>
        <taxon>Schaalia</taxon>
    </lineage>
</organism>
<keyword evidence="1" id="KW-0238">DNA-binding</keyword>
<dbReference type="EMBL" id="RQZF01000006">
    <property type="protein sequence ID" value="RRC95166.1"/>
    <property type="molecule type" value="Genomic_DNA"/>
</dbReference>
<dbReference type="SUPFAM" id="SSF47413">
    <property type="entry name" value="lambda repressor-like DNA-binding domains"/>
    <property type="match status" value="1"/>
</dbReference>
<evidence type="ECO:0000259" key="3">
    <source>
        <dbReference type="PROSITE" id="PS50943"/>
    </source>
</evidence>
<feature type="transmembrane region" description="Helical" evidence="2">
    <location>
        <begin position="144"/>
        <end position="167"/>
    </location>
</feature>
<evidence type="ECO:0000313" key="5">
    <source>
        <dbReference type="Proteomes" id="UP000280444"/>
    </source>
</evidence>
<evidence type="ECO:0000313" key="4">
    <source>
        <dbReference type="EMBL" id="RRC95166.1"/>
    </source>
</evidence>
<feature type="transmembrane region" description="Helical" evidence="2">
    <location>
        <begin position="315"/>
        <end position="335"/>
    </location>
</feature>